<feature type="domain" description="DUF6570" evidence="1">
    <location>
        <begin position="62"/>
        <end position="194"/>
    </location>
</feature>
<evidence type="ECO:0000313" key="2">
    <source>
        <dbReference type="EMBL" id="KAJ7309967.1"/>
    </source>
</evidence>
<dbReference type="Pfam" id="PF20209">
    <property type="entry name" value="DUF6570"/>
    <property type="match status" value="1"/>
</dbReference>
<gene>
    <name evidence="2" type="ORF">DFH08DRAFT_719095</name>
</gene>
<accession>A0AAD6Z7E6</accession>
<evidence type="ECO:0000313" key="3">
    <source>
        <dbReference type="Proteomes" id="UP001218218"/>
    </source>
</evidence>
<evidence type="ECO:0000259" key="1">
    <source>
        <dbReference type="Pfam" id="PF20209"/>
    </source>
</evidence>
<keyword evidence="3" id="KW-1185">Reference proteome</keyword>
<dbReference type="EMBL" id="JARIHO010000080">
    <property type="protein sequence ID" value="KAJ7309967.1"/>
    <property type="molecule type" value="Genomic_DNA"/>
</dbReference>
<comment type="caution">
    <text evidence="2">The sequence shown here is derived from an EMBL/GenBank/DDBJ whole genome shotgun (WGS) entry which is preliminary data.</text>
</comment>
<sequence>MAHQLLENIPNLHRLVPQVPHPAYDLFSGKLLEPAGVMQEGDTVKVNVCSECLHSLQDGKDLPPRHSLANNLWIGRIPWELQVLTFPEQLLVALLYPRVYVFKLHPKCRGTFDPSQLQRGVRGTVTTYDLDVEGVSTMIEGNLMPRLPEILASVITVTYVGLGELPKNWLHNTFRVRRAVVRRVLRWLKAFNPSTMAISKLMTGGSRHYQKTMCR</sequence>
<dbReference type="Proteomes" id="UP001218218">
    <property type="component" value="Unassembled WGS sequence"/>
</dbReference>
<dbReference type="AlphaFoldDB" id="A0AAD6Z7E6"/>
<proteinExistence type="predicted"/>
<name>A0AAD6Z7E6_9AGAR</name>
<reference evidence="2" key="1">
    <citation type="submission" date="2023-03" db="EMBL/GenBank/DDBJ databases">
        <title>Massive genome expansion in bonnet fungi (Mycena s.s.) driven by repeated elements and novel gene families across ecological guilds.</title>
        <authorList>
            <consortium name="Lawrence Berkeley National Laboratory"/>
            <person name="Harder C.B."/>
            <person name="Miyauchi S."/>
            <person name="Viragh M."/>
            <person name="Kuo A."/>
            <person name="Thoen E."/>
            <person name="Andreopoulos B."/>
            <person name="Lu D."/>
            <person name="Skrede I."/>
            <person name="Drula E."/>
            <person name="Henrissat B."/>
            <person name="Morin E."/>
            <person name="Kohler A."/>
            <person name="Barry K."/>
            <person name="LaButti K."/>
            <person name="Morin E."/>
            <person name="Salamov A."/>
            <person name="Lipzen A."/>
            <person name="Mereny Z."/>
            <person name="Hegedus B."/>
            <person name="Baldrian P."/>
            <person name="Stursova M."/>
            <person name="Weitz H."/>
            <person name="Taylor A."/>
            <person name="Grigoriev I.V."/>
            <person name="Nagy L.G."/>
            <person name="Martin F."/>
            <person name="Kauserud H."/>
        </authorList>
    </citation>
    <scope>NUCLEOTIDE SEQUENCE</scope>
    <source>
        <strain evidence="2">CBHHK002</strain>
    </source>
</reference>
<protein>
    <recommendedName>
        <fullName evidence="1">DUF6570 domain-containing protein</fullName>
    </recommendedName>
</protein>
<organism evidence="2 3">
    <name type="scientific">Mycena albidolilacea</name>
    <dbReference type="NCBI Taxonomy" id="1033008"/>
    <lineage>
        <taxon>Eukaryota</taxon>
        <taxon>Fungi</taxon>
        <taxon>Dikarya</taxon>
        <taxon>Basidiomycota</taxon>
        <taxon>Agaricomycotina</taxon>
        <taxon>Agaricomycetes</taxon>
        <taxon>Agaricomycetidae</taxon>
        <taxon>Agaricales</taxon>
        <taxon>Marasmiineae</taxon>
        <taxon>Mycenaceae</taxon>
        <taxon>Mycena</taxon>
    </lineage>
</organism>
<dbReference type="InterPro" id="IPR046700">
    <property type="entry name" value="DUF6570"/>
</dbReference>